<keyword evidence="3" id="KW-0349">Heme</keyword>
<evidence type="ECO:0000256" key="4">
    <source>
        <dbReference type="SAM" id="MobiDB-lite"/>
    </source>
</evidence>
<reference evidence="5" key="1">
    <citation type="submission" date="2023-06" db="EMBL/GenBank/DDBJ databases">
        <title>Draft genome sequence of Nocardioides sp. SOB77.</title>
        <authorList>
            <person name="Zhang G."/>
        </authorList>
    </citation>
    <scope>NUCLEOTIDE SEQUENCE</scope>
    <source>
        <strain evidence="5">SOB77</strain>
    </source>
</reference>
<dbReference type="RefSeq" id="WP_300950799.1">
    <property type="nucleotide sequence ID" value="NZ_JAUHJQ010000001.1"/>
</dbReference>
<name>A0ABT8FB16_9ACTN</name>
<sequence length="375" mass="39253">MLRSPEASTGRLGAVLRAVGSPGPLRLAPGGPWLATTLDQARAVLADPDHFDFPMDVSRRPVRRPRSTGGPTGARGPRTSHTTTPSTTREQVAAGRAVFAASLDAEVAANAGASAELDADLILRRPVARATTAALLGRLDESARDAVADAVLAWIDALAPVISSPRNPSRWSRVRRAETRTRNALEALLADVGVEDPSATATVLAAGIQVPIAAGAWLLVHLAATPASDEPYDPAHVAWETIRVTPPTWVTARLTSAATRLADTELAAGEVVLVSPLLLGQLPALVPTVTSPPDVFDPDRWRRDDIRPGAWLPFGAGPHACPGRSLGLALLTDLARCAARWDLVSAAPAAIDQSRGLFPVPARVGVRVPGAETRP</sequence>
<evidence type="ECO:0000256" key="2">
    <source>
        <dbReference type="ARBA" id="ARBA00010617"/>
    </source>
</evidence>
<comment type="cofactor">
    <cofactor evidence="1">
        <name>heme</name>
        <dbReference type="ChEBI" id="CHEBI:30413"/>
    </cofactor>
</comment>
<organism evidence="5 6">
    <name type="scientific">Nocardioides oceani</name>
    <dbReference type="NCBI Taxonomy" id="3058369"/>
    <lineage>
        <taxon>Bacteria</taxon>
        <taxon>Bacillati</taxon>
        <taxon>Actinomycetota</taxon>
        <taxon>Actinomycetes</taxon>
        <taxon>Propionibacteriales</taxon>
        <taxon>Nocardioidaceae</taxon>
        <taxon>Nocardioides</taxon>
    </lineage>
</organism>
<dbReference type="Gene3D" id="1.10.630.10">
    <property type="entry name" value="Cytochrome P450"/>
    <property type="match status" value="1"/>
</dbReference>
<dbReference type="CDD" id="cd00302">
    <property type="entry name" value="cytochrome_P450"/>
    <property type="match status" value="1"/>
</dbReference>
<comment type="similarity">
    <text evidence="2 3">Belongs to the cytochrome P450 family.</text>
</comment>
<proteinExistence type="inferred from homology"/>
<protein>
    <submittedName>
        <fullName evidence="5">Cytochrome P450</fullName>
    </submittedName>
</protein>
<dbReference type="InterPro" id="IPR036396">
    <property type="entry name" value="Cyt_P450_sf"/>
</dbReference>
<dbReference type="Proteomes" id="UP001168620">
    <property type="component" value="Unassembled WGS sequence"/>
</dbReference>
<dbReference type="Pfam" id="PF00067">
    <property type="entry name" value="p450"/>
    <property type="match status" value="1"/>
</dbReference>
<evidence type="ECO:0000256" key="3">
    <source>
        <dbReference type="RuleBase" id="RU000461"/>
    </source>
</evidence>
<accession>A0ABT8FB16</accession>
<comment type="caution">
    <text evidence="5">The sequence shown here is derived from an EMBL/GenBank/DDBJ whole genome shotgun (WGS) entry which is preliminary data.</text>
</comment>
<feature type="region of interest" description="Disordered" evidence="4">
    <location>
        <begin position="54"/>
        <end position="90"/>
    </location>
</feature>
<dbReference type="InterPro" id="IPR001128">
    <property type="entry name" value="Cyt_P450"/>
</dbReference>
<dbReference type="InterPro" id="IPR017972">
    <property type="entry name" value="Cyt_P450_CS"/>
</dbReference>
<feature type="compositionally biased region" description="Low complexity" evidence="4">
    <location>
        <begin position="74"/>
        <end position="89"/>
    </location>
</feature>
<keyword evidence="3" id="KW-0479">Metal-binding</keyword>
<evidence type="ECO:0000313" key="6">
    <source>
        <dbReference type="Proteomes" id="UP001168620"/>
    </source>
</evidence>
<gene>
    <name evidence="5" type="ORF">QWY28_02910</name>
</gene>
<keyword evidence="3" id="KW-0560">Oxidoreductase</keyword>
<keyword evidence="3" id="KW-0408">Iron</keyword>
<keyword evidence="6" id="KW-1185">Reference proteome</keyword>
<dbReference type="SUPFAM" id="SSF48264">
    <property type="entry name" value="Cytochrome P450"/>
    <property type="match status" value="1"/>
</dbReference>
<evidence type="ECO:0000313" key="5">
    <source>
        <dbReference type="EMBL" id="MDN4171886.1"/>
    </source>
</evidence>
<dbReference type="PROSITE" id="PS00086">
    <property type="entry name" value="CYTOCHROME_P450"/>
    <property type="match status" value="1"/>
</dbReference>
<dbReference type="PANTHER" id="PTHR24305:SF166">
    <property type="entry name" value="CYTOCHROME P450 12A4, MITOCHONDRIAL-RELATED"/>
    <property type="match status" value="1"/>
</dbReference>
<keyword evidence="3" id="KW-0503">Monooxygenase</keyword>
<dbReference type="EMBL" id="JAUHJQ010000001">
    <property type="protein sequence ID" value="MDN4171886.1"/>
    <property type="molecule type" value="Genomic_DNA"/>
</dbReference>
<evidence type="ECO:0000256" key="1">
    <source>
        <dbReference type="ARBA" id="ARBA00001971"/>
    </source>
</evidence>
<dbReference type="InterPro" id="IPR050121">
    <property type="entry name" value="Cytochrome_P450_monoxygenase"/>
</dbReference>
<dbReference type="PANTHER" id="PTHR24305">
    <property type="entry name" value="CYTOCHROME P450"/>
    <property type="match status" value="1"/>
</dbReference>